<evidence type="ECO:0000313" key="3">
    <source>
        <dbReference type="Proteomes" id="UP000188276"/>
    </source>
</evidence>
<accession>A0A1R4LQB9</accession>
<dbReference type="EMBL" id="FULE01000044">
    <property type="protein sequence ID" value="SJN58801.1"/>
    <property type="molecule type" value="Genomic_DNA"/>
</dbReference>
<dbReference type="InterPro" id="IPR013560">
    <property type="entry name" value="DUF1722"/>
</dbReference>
<feature type="domain" description="DUF1722" evidence="1">
    <location>
        <begin position="222"/>
        <end position="338"/>
    </location>
</feature>
<dbReference type="PIRSF" id="PIRSF037004">
    <property type="entry name" value="UCP037004"/>
    <property type="match status" value="1"/>
</dbReference>
<dbReference type="PANTHER" id="PTHR30087">
    <property type="entry name" value="INNER MEMBRANE PROTEIN"/>
    <property type="match status" value="1"/>
</dbReference>
<dbReference type="Pfam" id="PF08349">
    <property type="entry name" value="DUF1722"/>
    <property type="match status" value="1"/>
</dbReference>
<gene>
    <name evidence="2" type="ORF">VR7878_03049</name>
</gene>
<dbReference type="Pfam" id="PF04463">
    <property type="entry name" value="2-thiour_desulf"/>
    <property type="match status" value="1"/>
</dbReference>
<sequence>MVIQVYFLYNYLYDDKFYNDALYDDEGGMMEMKIPVGVSSCVTGQQVRFDGGHKKSHFVMGELAPFCEFIPVCPEVGAGMSTPRPTIRQYEKHGVIRLVETKNDAADYTDQMASFTDRVLQELGQLSQPLCGYVVAAKSPTCGMKQVKVYHDGGVRKEGVGLYTEKLMATMPWLPVEEDGRLNDPNLRENFILRVFCLYDLYQSVGVDPTPGNVVAFHSRYKFTLMAHSPQAYRSLGRMVAHMGDSTPTEFFEQYRLALMQALAKPASRKNSTNVLMHFQGYFKQLLQPEQKAELTRIIHEYRQGLVPLLVPVTLIQHYLTLYPNPYLAQQHYLNPYPQALKLRYGL</sequence>
<keyword evidence="3" id="KW-1185">Reference proteome</keyword>
<dbReference type="InterPro" id="IPR007553">
    <property type="entry name" value="2-thiour_desulf"/>
</dbReference>
<dbReference type="PANTHER" id="PTHR30087:SF0">
    <property type="entry name" value="INNER MEMBRANE PROTEIN"/>
    <property type="match status" value="1"/>
</dbReference>
<organism evidence="2 3">
    <name type="scientific">Vibrio ruber (strain DSM 16370 / JCM 11486 / BCRC 17186 / CECT 7878 / LMG 23124 / VR1)</name>
    <dbReference type="NCBI Taxonomy" id="1123498"/>
    <lineage>
        <taxon>Bacteria</taxon>
        <taxon>Pseudomonadati</taxon>
        <taxon>Pseudomonadota</taxon>
        <taxon>Gammaproteobacteria</taxon>
        <taxon>Vibrionales</taxon>
        <taxon>Vibrionaceae</taxon>
        <taxon>Vibrio</taxon>
    </lineage>
</organism>
<proteinExistence type="predicted"/>
<dbReference type="Proteomes" id="UP000188276">
    <property type="component" value="Unassembled WGS sequence"/>
</dbReference>
<name>A0A1R4LQB9_VIBR1</name>
<reference evidence="3" key="1">
    <citation type="submission" date="2017-02" db="EMBL/GenBank/DDBJ databases">
        <authorList>
            <person name="Rodrigo-Torres L."/>
            <person name="Arahal R.D."/>
            <person name="Lucena T."/>
        </authorList>
    </citation>
    <scope>NUCLEOTIDE SEQUENCE [LARGE SCALE GENOMIC DNA]</scope>
    <source>
        <strain evidence="3">CECT 7878</strain>
    </source>
</reference>
<evidence type="ECO:0000259" key="1">
    <source>
        <dbReference type="Pfam" id="PF08349"/>
    </source>
</evidence>
<dbReference type="AlphaFoldDB" id="A0A1R4LQB9"/>
<evidence type="ECO:0000313" key="2">
    <source>
        <dbReference type="EMBL" id="SJN58801.1"/>
    </source>
</evidence>
<dbReference type="InterPro" id="IPR017087">
    <property type="entry name" value="UCP037004"/>
</dbReference>
<dbReference type="STRING" id="1123498.VR7878_03049"/>
<protein>
    <recommendedName>
        <fullName evidence="1">DUF1722 domain-containing protein</fullName>
    </recommendedName>
</protein>